<protein>
    <submittedName>
        <fullName evidence="3">Reverse transcriptase domain-containing protein</fullName>
    </submittedName>
</protein>
<feature type="compositionally biased region" description="Basic and acidic residues" evidence="1">
    <location>
        <begin position="119"/>
        <end position="128"/>
    </location>
</feature>
<evidence type="ECO:0000256" key="1">
    <source>
        <dbReference type="SAM" id="MobiDB-lite"/>
    </source>
</evidence>
<evidence type="ECO:0000259" key="2">
    <source>
        <dbReference type="Pfam" id="PF03732"/>
    </source>
</evidence>
<reference evidence="3" key="2">
    <citation type="submission" date="2022-01" db="EMBL/GenBank/DDBJ databases">
        <authorList>
            <person name="Yamashiro T."/>
            <person name="Shiraishi A."/>
            <person name="Satake H."/>
            <person name="Nakayama K."/>
        </authorList>
    </citation>
    <scope>NUCLEOTIDE SEQUENCE</scope>
</reference>
<feature type="compositionally biased region" description="Gly residues" evidence="1">
    <location>
        <begin position="101"/>
        <end position="115"/>
    </location>
</feature>
<comment type="caution">
    <text evidence="3">The sequence shown here is derived from an EMBL/GenBank/DDBJ whole genome shotgun (WGS) entry which is preliminary data.</text>
</comment>
<evidence type="ECO:0000313" key="4">
    <source>
        <dbReference type="Proteomes" id="UP001151760"/>
    </source>
</evidence>
<keyword evidence="3" id="KW-0548">Nucleotidyltransferase</keyword>
<accession>A0ABQ4Y520</accession>
<dbReference type="GO" id="GO:0003964">
    <property type="term" value="F:RNA-directed DNA polymerase activity"/>
    <property type="evidence" value="ECO:0007669"/>
    <property type="project" value="UniProtKB-KW"/>
</dbReference>
<keyword evidence="3" id="KW-0808">Transferase</keyword>
<proteinExistence type="predicted"/>
<name>A0ABQ4Y520_9ASTR</name>
<feature type="compositionally biased region" description="Low complexity" evidence="1">
    <location>
        <begin position="89"/>
        <end position="100"/>
    </location>
</feature>
<gene>
    <name evidence="3" type="ORF">Tco_0704971</name>
</gene>
<feature type="compositionally biased region" description="Gly residues" evidence="1">
    <location>
        <begin position="129"/>
        <end position="139"/>
    </location>
</feature>
<dbReference type="Pfam" id="PF03732">
    <property type="entry name" value="Retrotrans_gag"/>
    <property type="match status" value="1"/>
</dbReference>
<feature type="region of interest" description="Disordered" evidence="1">
    <location>
        <begin position="89"/>
        <end position="144"/>
    </location>
</feature>
<evidence type="ECO:0000313" key="3">
    <source>
        <dbReference type="EMBL" id="GJS72130.1"/>
    </source>
</evidence>
<organism evidence="3 4">
    <name type="scientific">Tanacetum coccineum</name>
    <dbReference type="NCBI Taxonomy" id="301880"/>
    <lineage>
        <taxon>Eukaryota</taxon>
        <taxon>Viridiplantae</taxon>
        <taxon>Streptophyta</taxon>
        <taxon>Embryophyta</taxon>
        <taxon>Tracheophyta</taxon>
        <taxon>Spermatophyta</taxon>
        <taxon>Magnoliopsida</taxon>
        <taxon>eudicotyledons</taxon>
        <taxon>Gunneridae</taxon>
        <taxon>Pentapetalae</taxon>
        <taxon>asterids</taxon>
        <taxon>campanulids</taxon>
        <taxon>Asterales</taxon>
        <taxon>Asteraceae</taxon>
        <taxon>Asteroideae</taxon>
        <taxon>Anthemideae</taxon>
        <taxon>Anthemidinae</taxon>
        <taxon>Tanacetum</taxon>
    </lineage>
</organism>
<dbReference type="InterPro" id="IPR005162">
    <property type="entry name" value="Retrotrans_gag_dom"/>
</dbReference>
<dbReference type="Proteomes" id="UP001151760">
    <property type="component" value="Unassembled WGS sequence"/>
</dbReference>
<keyword evidence="4" id="KW-1185">Reference proteome</keyword>
<keyword evidence="3" id="KW-0695">RNA-directed DNA polymerase</keyword>
<reference evidence="3" key="1">
    <citation type="journal article" date="2022" name="Int. J. Mol. Sci.">
        <title>Draft Genome of Tanacetum Coccineum: Genomic Comparison of Closely Related Tanacetum-Family Plants.</title>
        <authorList>
            <person name="Yamashiro T."/>
            <person name="Shiraishi A."/>
            <person name="Nakayama K."/>
            <person name="Satake H."/>
        </authorList>
    </citation>
    <scope>NUCLEOTIDE SEQUENCE</scope>
</reference>
<feature type="domain" description="Retrotransposon gag" evidence="2">
    <location>
        <begin position="221"/>
        <end position="316"/>
    </location>
</feature>
<sequence length="331" mass="36144">MSFGVATLRALVHAGDKTSGDARSWYMISGDAKSWVCDCSAYIHCHIAQLSNCLRYWHSDWVLNQTYELTNIIVDVFEYHFQIMPPTMTTRSAGRPAAASRGGGTGGRAGRGGGRTRGRSGDQGDGRIDGQGGQVGGQGSEVNDGVNGVPDFSTIIAQQLQNLLPTIVAQVGDQGRCQGNGRNQNGDAVNDNIRGDVSRGCTYKEFLACNPKEYDGKGGAIVSFVGKALTWWNSQIHTRGREAAIGMSWEDFKTLTREEFFPSNEMQKLETELWNHTMVGAGHAAYTNRFHELARLVPHLVTPEGKRIERYVYGLAPQIQGIVAATRNCRS</sequence>
<dbReference type="EMBL" id="BQNB010010057">
    <property type="protein sequence ID" value="GJS72130.1"/>
    <property type="molecule type" value="Genomic_DNA"/>
</dbReference>